<evidence type="ECO:0000313" key="1">
    <source>
        <dbReference type="EMBL" id="EDU90034.1"/>
    </source>
</evidence>
<dbReference type="RefSeq" id="WP_000350115.1">
    <property type="nucleotide sequence ID" value="NZ_ABHU01000015.1"/>
</dbReference>
<organism evidence="1 2">
    <name type="scientific">Escherichia coli O157:H7 (strain EC869)</name>
    <dbReference type="NCBI Taxonomy" id="478008"/>
    <lineage>
        <taxon>Bacteria</taxon>
        <taxon>Pseudomonadati</taxon>
        <taxon>Pseudomonadota</taxon>
        <taxon>Gammaproteobacteria</taxon>
        <taxon>Enterobacterales</taxon>
        <taxon>Enterobacteriaceae</taxon>
        <taxon>Escherichia</taxon>
    </lineage>
</organism>
<protein>
    <recommendedName>
        <fullName evidence="3">Phage-associated protein</fullName>
    </recommendedName>
</protein>
<dbReference type="Proteomes" id="UP000004641">
    <property type="component" value="Unassembled WGS sequence"/>
</dbReference>
<sequence>MDHTKHSILSSLQDKEDDVDELKYSAEDFDSLTVADLYDIEIAMQDFLNDINFENSKDNKVRFDEDTYDFNINGKRRGMFGKGTRAVMHAIFTICFAEFLSRKGNPFIGFVVLDSPLVTHFDKDRGGSLSDVNSVSLSDSFYHALIKRDYNFQIVILENKGPTFQIKINDANKIHNLNKNGSSGFYPV</sequence>
<proteinExistence type="predicted"/>
<evidence type="ECO:0008006" key="3">
    <source>
        <dbReference type="Google" id="ProtNLM"/>
    </source>
</evidence>
<reference evidence="1 2" key="1">
    <citation type="journal article" date="2011" name="Appl. Environ. Microbiol.">
        <title>Genome signatures of Escherichia coli O157:H7 isolates from the bovine host reservoir.</title>
        <authorList>
            <person name="Eppinger M."/>
            <person name="Mammel M.K."/>
            <person name="Leclerc J.E."/>
            <person name="Ravel J."/>
            <person name="Cebula T.A."/>
        </authorList>
    </citation>
    <scope>NUCLEOTIDE SEQUENCE [LARGE SCALE GENOMIC DNA]</scope>
    <source>
        <strain evidence="1 2">EC869</strain>
    </source>
</reference>
<dbReference type="BioCyc" id="ECOL478008-HMP:G76-483568-MONOMER"/>
<accession>A0A0H3PUC0</accession>
<dbReference type="EMBL" id="ABHU01000015">
    <property type="protein sequence ID" value="EDU90034.1"/>
    <property type="molecule type" value="Genomic_DNA"/>
</dbReference>
<dbReference type="AlphaFoldDB" id="A0A0H3PUC0"/>
<gene>
    <name evidence="1" type="ORF">ECH7EC869_3736</name>
</gene>
<evidence type="ECO:0000313" key="2">
    <source>
        <dbReference type="Proteomes" id="UP000004641"/>
    </source>
</evidence>
<name>A0A0H3PUC0_ECO5C</name>
<comment type="caution">
    <text evidence="1">The sequence shown here is derived from an EMBL/GenBank/DDBJ whole genome shotgun (WGS) entry which is preliminary data.</text>
</comment>